<sequence length="249" mass="27360">MSTPSPHSKEFLEHQKHEAHGTRLGQFIHDVVYGGNDGIVTTFAVVAGSVGADLPSFVIIILGIANLFADGTSMGTGAYLSLRSERDQYRRIRKEELAEIAHEPQMEREEVRRAYGEKGFHGEALEHVVEVITSDKRIWADTMMWIEHQMSPEMYAQPLLHGVMTFISFVIFGSIPLVPYIFGIESVSRFSIAIVSTAFALIVLGLTRSIVTKERLFRGPIEVLGVGALGAIVAYGVGVFLKTLVGTVV</sequence>
<evidence type="ECO:0000256" key="1">
    <source>
        <dbReference type="ARBA" id="ARBA00004127"/>
    </source>
</evidence>
<keyword evidence="3 5" id="KW-1133">Transmembrane helix</keyword>
<dbReference type="Proteomes" id="UP000176863">
    <property type="component" value="Unassembled WGS sequence"/>
</dbReference>
<evidence type="ECO:0000256" key="3">
    <source>
        <dbReference type="ARBA" id="ARBA00022989"/>
    </source>
</evidence>
<name>A0A1F6CY07_9BACT</name>
<dbReference type="STRING" id="1798480.A2851_05815"/>
<dbReference type="Pfam" id="PF01988">
    <property type="entry name" value="VIT1"/>
    <property type="match status" value="1"/>
</dbReference>
<evidence type="ECO:0000313" key="7">
    <source>
        <dbReference type="Proteomes" id="UP000176863"/>
    </source>
</evidence>
<gene>
    <name evidence="6" type="ORF">A2851_05815</name>
</gene>
<feature type="transmembrane region" description="Helical" evidence="5">
    <location>
        <begin position="159"/>
        <end position="184"/>
    </location>
</feature>
<comment type="subcellular location">
    <subcellularLocation>
        <location evidence="1">Endomembrane system</location>
        <topology evidence="1">Multi-pass membrane protein</topology>
    </subcellularLocation>
</comment>
<dbReference type="InterPro" id="IPR008217">
    <property type="entry name" value="Ccc1_fam"/>
</dbReference>
<dbReference type="EMBL" id="MFKT01000005">
    <property type="protein sequence ID" value="OGG54048.1"/>
    <property type="molecule type" value="Genomic_DNA"/>
</dbReference>
<dbReference type="PANTHER" id="PTHR31851">
    <property type="entry name" value="FE(2+)/MN(2+) TRANSPORTER PCL1"/>
    <property type="match status" value="1"/>
</dbReference>
<evidence type="ECO:0008006" key="8">
    <source>
        <dbReference type="Google" id="ProtNLM"/>
    </source>
</evidence>
<dbReference type="GO" id="GO:0030026">
    <property type="term" value="P:intracellular manganese ion homeostasis"/>
    <property type="evidence" value="ECO:0007669"/>
    <property type="project" value="InterPro"/>
</dbReference>
<evidence type="ECO:0000256" key="4">
    <source>
        <dbReference type="ARBA" id="ARBA00023136"/>
    </source>
</evidence>
<comment type="caution">
    <text evidence="6">The sequence shown here is derived from an EMBL/GenBank/DDBJ whole genome shotgun (WGS) entry which is preliminary data.</text>
</comment>
<organism evidence="6 7">
    <name type="scientific">Candidatus Kaiserbacteria bacterium RIFCSPHIGHO2_01_FULL_53_29</name>
    <dbReference type="NCBI Taxonomy" id="1798480"/>
    <lineage>
        <taxon>Bacteria</taxon>
        <taxon>Candidatus Kaiseribacteriota</taxon>
    </lineage>
</organism>
<protein>
    <recommendedName>
        <fullName evidence="8">GMP synthase</fullName>
    </recommendedName>
</protein>
<dbReference type="GO" id="GO:0005384">
    <property type="term" value="F:manganese ion transmembrane transporter activity"/>
    <property type="evidence" value="ECO:0007669"/>
    <property type="project" value="InterPro"/>
</dbReference>
<dbReference type="GO" id="GO:0012505">
    <property type="term" value="C:endomembrane system"/>
    <property type="evidence" value="ECO:0007669"/>
    <property type="project" value="UniProtKB-SubCell"/>
</dbReference>
<evidence type="ECO:0000256" key="2">
    <source>
        <dbReference type="ARBA" id="ARBA00022692"/>
    </source>
</evidence>
<keyword evidence="4 5" id="KW-0472">Membrane</keyword>
<evidence type="ECO:0000313" key="6">
    <source>
        <dbReference type="EMBL" id="OGG54048.1"/>
    </source>
</evidence>
<evidence type="ECO:0000256" key="5">
    <source>
        <dbReference type="SAM" id="Phobius"/>
    </source>
</evidence>
<reference evidence="6 7" key="1">
    <citation type="journal article" date="2016" name="Nat. Commun.">
        <title>Thousands of microbial genomes shed light on interconnected biogeochemical processes in an aquifer system.</title>
        <authorList>
            <person name="Anantharaman K."/>
            <person name="Brown C.T."/>
            <person name="Hug L.A."/>
            <person name="Sharon I."/>
            <person name="Castelle C.J."/>
            <person name="Probst A.J."/>
            <person name="Thomas B.C."/>
            <person name="Singh A."/>
            <person name="Wilkins M.J."/>
            <person name="Karaoz U."/>
            <person name="Brodie E.L."/>
            <person name="Williams K.H."/>
            <person name="Hubbard S.S."/>
            <person name="Banfield J.F."/>
        </authorList>
    </citation>
    <scope>NUCLEOTIDE SEQUENCE [LARGE SCALE GENOMIC DNA]</scope>
</reference>
<accession>A0A1F6CY07</accession>
<dbReference type="AlphaFoldDB" id="A0A1F6CY07"/>
<feature type="transmembrane region" description="Helical" evidence="5">
    <location>
        <begin position="190"/>
        <end position="211"/>
    </location>
</feature>
<proteinExistence type="predicted"/>
<feature type="transmembrane region" description="Helical" evidence="5">
    <location>
        <begin position="223"/>
        <end position="241"/>
    </location>
</feature>
<keyword evidence="2 5" id="KW-0812">Transmembrane</keyword>